<evidence type="ECO:0000313" key="4">
    <source>
        <dbReference type="Proteomes" id="UP001500642"/>
    </source>
</evidence>
<dbReference type="Pfam" id="PF08240">
    <property type="entry name" value="ADH_N"/>
    <property type="match status" value="1"/>
</dbReference>
<dbReference type="PANTHER" id="PTHR44154:SF1">
    <property type="entry name" value="QUINONE OXIDOREDUCTASE"/>
    <property type="match status" value="1"/>
</dbReference>
<gene>
    <name evidence="3" type="ORF">GCM10023167_13800</name>
</gene>
<protein>
    <submittedName>
        <fullName evidence="3">Zinc-binding dehydrogenase</fullName>
    </submittedName>
</protein>
<dbReference type="InterPro" id="IPR013149">
    <property type="entry name" value="ADH-like_C"/>
</dbReference>
<dbReference type="InterPro" id="IPR020843">
    <property type="entry name" value="ER"/>
</dbReference>
<dbReference type="Proteomes" id="UP001500642">
    <property type="component" value="Unassembled WGS sequence"/>
</dbReference>
<evidence type="ECO:0000313" key="3">
    <source>
        <dbReference type="EMBL" id="GAA4388743.1"/>
    </source>
</evidence>
<feature type="domain" description="Enoyl reductase (ER)" evidence="2">
    <location>
        <begin position="10"/>
        <end position="326"/>
    </location>
</feature>
<evidence type="ECO:0000256" key="1">
    <source>
        <dbReference type="ARBA" id="ARBA00022857"/>
    </source>
</evidence>
<dbReference type="PANTHER" id="PTHR44154">
    <property type="entry name" value="QUINONE OXIDOREDUCTASE"/>
    <property type="match status" value="1"/>
</dbReference>
<organism evidence="3 4">
    <name type="scientific">Brevibacterium pityocampae</name>
    <dbReference type="NCBI Taxonomy" id="506594"/>
    <lineage>
        <taxon>Bacteria</taxon>
        <taxon>Bacillati</taxon>
        <taxon>Actinomycetota</taxon>
        <taxon>Actinomycetes</taxon>
        <taxon>Micrococcales</taxon>
        <taxon>Brevibacteriaceae</taxon>
        <taxon>Brevibacterium</taxon>
    </lineage>
</organism>
<keyword evidence="4" id="KW-1185">Reference proteome</keyword>
<dbReference type="SMART" id="SM00829">
    <property type="entry name" value="PKS_ER"/>
    <property type="match status" value="1"/>
</dbReference>
<proteinExistence type="predicted"/>
<dbReference type="Gene3D" id="3.90.180.10">
    <property type="entry name" value="Medium-chain alcohol dehydrogenases, catalytic domain"/>
    <property type="match status" value="1"/>
</dbReference>
<reference evidence="4" key="1">
    <citation type="journal article" date="2019" name="Int. J. Syst. Evol. Microbiol.">
        <title>The Global Catalogue of Microorganisms (GCM) 10K type strain sequencing project: providing services to taxonomists for standard genome sequencing and annotation.</title>
        <authorList>
            <consortium name="The Broad Institute Genomics Platform"/>
            <consortium name="The Broad Institute Genome Sequencing Center for Infectious Disease"/>
            <person name="Wu L."/>
            <person name="Ma J."/>
        </authorList>
    </citation>
    <scope>NUCLEOTIDE SEQUENCE [LARGE SCALE GENOMIC DNA]</scope>
    <source>
        <strain evidence="4">JCM 17808</strain>
    </source>
</reference>
<dbReference type="EMBL" id="BAABGL010000006">
    <property type="protein sequence ID" value="GAA4388743.1"/>
    <property type="molecule type" value="Genomic_DNA"/>
</dbReference>
<dbReference type="InterPro" id="IPR051603">
    <property type="entry name" value="Zinc-ADH_QOR/CCCR"/>
</dbReference>
<comment type="caution">
    <text evidence="3">The sequence shown here is derived from an EMBL/GenBank/DDBJ whole genome shotgun (WGS) entry which is preliminary data.</text>
</comment>
<sequence>MRGVLLTEHGGPEVLGCTGIPDPEPKAGQVLVELRTAGINRRDALIRGGIGPGYRPHLPVILGSDGAGIRRDTGEEVIILPSLRWGDDDACPGPDYAVLGGGPDGGTYAELIAVDEACLFPKPRHLAWAEAGALSLSGLTAYRALFTVGRLRRGQTLVILGAGSGVSLIALQLAVKAGARVAVTSSSEDKLRLAEEMGAAVGVDYTVPDWELRLRDEIGEADLVLDSVGSTLQESVLLLRRGGAVLSMGGTGDSGIVSDFDIRTLYLQHKRILGTAMGSPRDFAGFLEMVSDGDIDPVIDSVYPLDEVAEAHSQLDSNLRFGKIVLSME</sequence>
<name>A0ABP8JD81_9MICO</name>
<dbReference type="SUPFAM" id="SSF51735">
    <property type="entry name" value="NAD(P)-binding Rossmann-fold domains"/>
    <property type="match status" value="1"/>
</dbReference>
<dbReference type="Gene3D" id="3.40.50.720">
    <property type="entry name" value="NAD(P)-binding Rossmann-like Domain"/>
    <property type="match status" value="1"/>
</dbReference>
<keyword evidence="1" id="KW-0521">NADP</keyword>
<accession>A0ABP8JD81</accession>
<evidence type="ECO:0000259" key="2">
    <source>
        <dbReference type="SMART" id="SM00829"/>
    </source>
</evidence>
<dbReference type="InterPro" id="IPR036291">
    <property type="entry name" value="NAD(P)-bd_dom_sf"/>
</dbReference>
<dbReference type="InterPro" id="IPR013154">
    <property type="entry name" value="ADH-like_N"/>
</dbReference>
<dbReference type="RefSeq" id="WP_137319666.1">
    <property type="nucleotide sequence ID" value="NZ_BAABGL010000006.1"/>
</dbReference>
<dbReference type="Pfam" id="PF00107">
    <property type="entry name" value="ADH_zinc_N"/>
    <property type="match status" value="1"/>
</dbReference>
<dbReference type="SUPFAM" id="SSF50129">
    <property type="entry name" value="GroES-like"/>
    <property type="match status" value="1"/>
</dbReference>
<dbReference type="InterPro" id="IPR011032">
    <property type="entry name" value="GroES-like_sf"/>
</dbReference>